<comment type="caution">
    <text evidence="1">The sequence shown here is derived from an EMBL/GenBank/DDBJ whole genome shotgun (WGS) entry which is preliminary data.</text>
</comment>
<dbReference type="PANTHER" id="PTHR43265:SF1">
    <property type="entry name" value="ESTERASE ESTD"/>
    <property type="match status" value="1"/>
</dbReference>
<dbReference type="GO" id="GO:0052689">
    <property type="term" value="F:carboxylic ester hydrolase activity"/>
    <property type="evidence" value="ECO:0007669"/>
    <property type="project" value="TreeGrafter"/>
</dbReference>
<dbReference type="Gene3D" id="3.40.50.1820">
    <property type="entry name" value="alpha/beta hydrolase"/>
    <property type="match status" value="2"/>
</dbReference>
<dbReference type="AlphaFoldDB" id="A0A7W6PSB7"/>
<proteinExistence type="predicted"/>
<protein>
    <submittedName>
        <fullName evidence="1">Dienelactone hydrolase</fullName>
    </submittedName>
</protein>
<dbReference type="RefSeq" id="WP_165130429.1">
    <property type="nucleotide sequence ID" value="NZ_CP049248.1"/>
</dbReference>
<dbReference type="InterPro" id="IPR053145">
    <property type="entry name" value="AB_hydrolase_Est10"/>
</dbReference>
<dbReference type="InterPro" id="IPR029058">
    <property type="entry name" value="AB_hydrolase_fold"/>
</dbReference>
<gene>
    <name evidence="1" type="ORF">GGQ72_004710</name>
</gene>
<evidence type="ECO:0000313" key="2">
    <source>
        <dbReference type="Proteomes" id="UP000519897"/>
    </source>
</evidence>
<sequence>MKFISTASSSANRGTRPASTPVTFNGTIGLFEPAQGYVRPAAVLFANPWGLEDMCTRKFRRILAEELADEGIASLRFDYPFTGNALDEGAETANLNCWISAFSDAAQLVAQLSGCSRIVIVAQGIGSLVAARAMEEMQGVDAVVHLAPVTSGRAYVRELSMMSQVIKEKLDIDADDTADDGLVVAGIGIPKGIVEDLKQISLLKQVSTTRTRMLVFTRDTNPADMNYVDHLRLIGADVQSEIFDGYERLTTNPTLAIVPEAVVDKVVSWIAALYSTGRGQKAANTVTSSSHNGEGFTETPVRFGTNNRLVGILCTPRVAVAGKVAALLLSSGYDPMSGWARSSVRLARSLAAQGISSLRFDGANVADSPPIMGTSQQVLYDISQITDVEDAVTLLRRYEPQAAILAVGRCSGAHLGFQAARQNEQISGLVAVNPVVFEWPEGRSVDEALAQPIQSMSHYYQRLQGGEAFKRLLRGDVDIAVKTKQVGQAVFRKLAAPAVRLIGGMTRRERSVYSGFRLLAQRSAPVMLLYSANDVGLDEFNLFFGQEGDGLKNFPNIARMIVDNADHNFTPRHAFDQYLQAIIDMSNMLSGSNMIF</sequence>
<dbReference type="PANTHER" id="PTHR43265">
    <property type="entry name" value="ESTERASE ESTD"/>
    <property type="match status" value="1"/>
</dbReference>
<keyword evidence="1" id="KW-0378">Hydrolase</keyword>
<accession>A0A7W6PSB7</accession>
<dbReference type="SUPFAM" id="SSF53474">
    <property type="entry name" value="alpha/beta-Hydrolases"/>
    <property type="match status" value="2"/>
</dbReference>
<reference evidence="1 2" key="1">
    <citation type="submission" date="2020-08" db="EMBL/GenBank/DDBJ databases">
        <title>Genomic Encyclopedia of Type Strains, Phase IV (KMG-IV): sequencing the most valuable type-strain genomes for metagenomic binning, comparative biology and taxonomic classification.</title>
        <authorList>
            <person name="Goeker M."/>
        </authorList>
    </citation>
    <scope>NUCLEOTIDE SEQUENCE [LARGE SCALE GENOMIC DNA]</scope>
    <source>
        <strain evidence="1 2">DSM 29514</strain>
    </source>
</reference>
<keyword evidence="2" id="KW-1185">Reference proteome</keyword>
<dbReference type="Proteomes" id="UP000519897">
    <property type="component" value="Unassembled WGS sequence"/>
</dbReference>
<evidence type="ECO:0000313" key="1">
    <source>
        <dbReference type="EMBL" id="MBB4146140.1"/>
    </source>
</evidence>
<organism evidence="1 2">
    <name type="scientific">Rhizobium rhizoryzae</name>
    <dbReference type="NCBI Taxonomy" id="451876"/>
    <lineage>
        <taxon>Bacteria</taxon>
        <taxon>Pseudomonadati</taxon>
        <taxon>Pseudomonadota</taxon>
        <taxon>Alphaproteobacteria</taxon>
        <taxon>Hyphomicrobiales</taxon>
        <taxon>Rhizobiaceae</taxon>
        <taxon>Rhizobium/Agrobacterium group</taxon>
        <taxon>Rhizobium</taxon>
    </lineage>
</organism>
<name>A0A7W6PSB7_9HYPH</name>
<dbReference type="EMBL" id="JACIEC010000019">
    <property type="protein sequence ID" value="MBB4146140.1"/>
    <property type="molecule type" value="Genomic_DNA"/>
</dbReference>